<dbReference type="RefSeq" id="WP_203975148.1">
    <property type="nucleotide sequence ID" value="NZ_BAAAKY010000014.1"/>
</dbReference>
<feature type="transmembrane region" description="Helical" evidence="1">
    <location>
        <begin position="636"/>
        <end position="655"/>
    </location>
</feature>
<gene>
    <name evidence="2" type="ORF">Psi02_34070</name>
</gene>
<dbReference type="AlphaFoldDB" id="A0A8J3XS77"/>
<evidence type="ECO:0000313" key="2">
    <source>
        <dbReference type="EMBL" id="GII46983.1"/>
    </source>
</evidence>
<sequence>MRLTDRLADAFKFFGTAEVRPRRVRVLSAAALAQACTAGRAVRAREGEGLVVPARLVRELCRGGREEVDPRGLTIEGARIDGDLDLSGMQVPFPLRFVGCSFDRPVNLDGADLHVLTLDACTVPGLLGNGMRVRRDLDLSRSRITGDLWTSASTSCTAAVWLCESEIGGRILCLDTVIDSRMRAVQADRMRVGGTIRLLHGFEARGGIRLIGAQVEGSLDLAGARLTRPDRGLALDLGDAHIGGSFFLVDDWTGRRPLIRGRLDLGNARISGQVLVRNVTVEPTEEVRGAGYSNSRSGGTAVSAPGLYVGGDLSVEGACRIEGGVDLAMGSFSTIRIHRGCELAAGGGRALDLTNAELRSSLFIEDGVAVRGTLRLAGTHIRGDLTLEGTTWSDPEGGSLIAAEGVVVDNVVNLRRLEANGGRLRFRSATVGGIVDAHDARLNNPGGEALSLQRAVVRGSVSLSGGFSAEGRVLLNRCTVEGRLDCEGGTFGEGLWAVAATARGGMRLRWAQVPPVVDLTGASTTVLTDDPDRWPRAAAIAGFVYDRFDGSWDWRVRRDWLRGMSSFDAGPYEQAARVLRQHGRATEAERLLIEQRRQARKAAAARGRSPRQWIQGALDLLYGLSVGYGYRPGRTLWLLGALLVVVGVMMATPAVQQTMRATDPRGNVYAVDGRLVTVDGEAAGQDATAAAAPRAARPGPCGDGQVRCFDPLFYSVDTVVPLISLGQRATWYPETRSAHGSLVSTLLNVAGLLGWLLSTVVVLSFARLARSA</sequence>
<reference evidence="2" key="1">
    <citation type="submission" date="2021-01" db="EMBL/GenBank/DDBJ databases">
        <title>Whole genome shotgun sequence of Planotetraspora silvatica NBRC 100141.</title>
        <authorList>
            <person name="Komaki H."/>
            <person name="Tamura T."/>
        </authorList>
    </citation>
    <scope>NUCLEOTIDE SEQUENCE</scope>
    <source>
        <strain evidence="2">NBRC 100141</strain>
    </source>
</reference>
<protein>
    <submittedName>
        <fullName evidence="2">Oxidoreductase</fullName>
    </submittedName>
</protein>
<dbReference type="Proteomes" id="UP000644610">
    <property type="component" value="Unassembled WGS sequence"/>
</dbReference>
<evidence type="ECO:0000256" key="1">
    <source>
        <dbReference type="SAM" id="Phobius"/>
    </source>
</evidence>
<organism evidence="2 3">
    <name type="scientific">Planotetraspora silvatica</name>
    <dbReference type="NCBI Taxonomy" id="234614"/>
    <lineage>
        <taxon>Bacteria</taxon>
        <taxon>Bacillati</taxon>
        <taxon>Actinomycetota</taxon>
        <taxon>Actinomycetes</taxon>
        <taxon>Streptosporangiales</taxon>
        <taxon>Streptosporangiaceae</taxon>
        <taxon>Planotetraspora</taxon>
    </lineage>
</organism>
<name>A0A8J3XS77_9ACTN</name>
<keyword evidence="1" id="KW-1133">Transmembrane helix</keyword>
<dbReference type="EMBL" id="BOOQ01000022">
    <property type="protein sequence ID" value="GII46983.1"/>
    <property type="molecule type" value="Genomic_DNA"/>
</dbReference>
<keyword evidence="1" id="KW-0812">Transmembrane</keyword>
<keyword evidence="1" id="KW-0472">Membrane</keyword>
<evidence type="ECO:0000313" key="3">
    <source>
        <dbReference type="Proteomes" id="UP000644610"/>
    </source>
</evidence>
<comment type="caution">
    <text evidence="2">The sequence shown here is derived from an EMBL/GenBank/DDBJ whole genome shotgun (WGS) entry which is preliminary data.</text>
</comment>
<feature type="transmembrane region" description="Helical" evidence="1">
    <location>
        <begin position="746"/>
        <end position="766"/>
    </location>
</feature>
<accession>A0A8J3XS77</accession>
<keyword evidence="3" id="KW-1185">Reference proteome</keyword>
<proteinExistence type="predicted"/>